<keyword evidence="4" id="KW-1185">Reference proteome</keyword>
<sequence length="392" mass="43999">MGCGEFFNNQTNTVRETPEFERHAVQHCAARRLSNKSPVIMSTAVEQAAGPASPGTEDPHTPASAAEAAEPIEPAGPGDVSDDEFDPQEFDRRSVADSTSVTSSLFEHAYENGRRYHSYKNARYPIPNDDIEQNREDMKHAMMLELTDGKLFFAPIGDKPQKIIDLGTGTGIWAIDVADQFPSAEVLGIDFTPIQPSWVPPNLKFIVDDIEEDWLNGSGFDLVHLRQIFPVLKNPDKVLRQSYENLKPGGWIEVQELGGKAYCDDGSIPENYSVQEFLDKATEAFKKFGNNFRIGNEMDKHLEKAGFTNISVRKLKVPIGPWPKDKRLRLIGMYFQNILGDLLGAIGARPFQVLGMDPVEIQVFLAGVRKDIKNTDYHSYFEYIFWTAQKPE</sequence>
<comment type="caution">
    <text evidence="3">The sequence shown here is derived from an EMBL/GenBank/DDBJ whole genome shotgun (WGS) entry which is preliminary data.</text>
</comment>
<evidence type="ECO:0000256" key="2">
    <source>
        <dbReference type="SAM" id="MobiDB-lite"/>
    </source>
</evidence>
<proteinExistence type="inferred from homology"/>
<dbReference type="RefSeq" id="XP_062722503.1">
    <property type="nucleotide sequence ID" value="XM_062869015.1"/>
</dbReference>
<reference evidence="3" key="2">
    <citation type="submission" date="2023-06" db="EMBL/GenBank/DDBJ databases">
        <authorList>
            <consortium name="Lawrence Berkeley National Laboratory"/>
            <person name="Mondo S.J."/>
            <person name="Hensen N."/>
            <person name="Bonometti L."/>
            <person name="Westerberg I."/>
            <person name="Brannstrom I.O."/>
            <person name="Guillou S."/>
            <person name="Cros-Aarteil S."/>
            <person name="Calhoun S."/>
            <person name="Haridas S."/>
            <person name="Kuo A."/>
            <person name="Pangilinan J."/>
            <person name="Riley R."/>
            <person name="Labutti K."/>
            <person name="Andreopoulos B."/>
            <person name="Lipzen A."/>
            <person name="Chen C."/>
            <person name="Yanf M."/>
            <person name="Daum C."/>
            <person name="Ng V."/>
            <person name="Clum A."/>
            <person name="Steindorff A."/>
            <person name="Ohm R."/>
            <person name="Martin F."/>
            <person name="Silar P."/>
            <person name="Natvig D."/>
            <person name="Lalanne C."/>
            <person name="Gautier V."/>
            <person name="Ament-Velasquez S.L."/>
            <person name="Kruys A."/>
            <person name="Hutchinson M.I."/>
            <person name="Powell A.J."/>
            <person name="Barry K."/>
            <person name="Miller A.N."/>
            <person name="Grigoriev I.V."/>
            <person name="Debuchy R."/>
            <person name="Gladieux P."/>
            <person name="Thoren M.H."/>
            <person name="Johannesson H."/>
        </authorList>
    </citation>
    <scope>NUCLEOTIDE SEQUENCE</scope>
    <source>
        <strain evidence="3">CBS 333.67</strain>
    </source>
</reference>
<dbReference type="AlphaFoldDB" id="A0AAJ0M2P1"/>
<comment type="similarity">
    <text evidence="1">Belongs to the methyltransferase superfamily. LaeA methyltransferase family.</text>
</comment>
<accession>A0AAJ0M2P1</accession>
<dbReference type="Proteomes" id="UP001273166">
    <property type="component" value="Unassembled WGS sequence"/>
</dbReference>
<feature type="compositionally biased region" description="Low complexity" evidence="2">
    <location>
        <begin position="62"/>
        <end position="75"/>
    </location>
</feature>
<dbReference type="PANTHER" id="PTHR43591:SF10">
    <property type="entry name" value="ABC TRANSMEMBRANE TYPE-1 DOMAIN-CONTAINING PROTEIN-RELATED"/>
    <property type="match status" value="1"/>
</dbReference>
<evidence type="ECO:0000256" key="1">
    <source>
        <dbReference type="ARBA" id="ARBA00038158"/>
    </source>
</evidence>
<keyword evidence="3" id="KW-0808">Transferase</keyword>
<dbReference type="EMBL" id="JAUDZG010000003">
    <property type="protein sequence ID" value="KAK3306723.1"/>
    <property type="molecule type" value="Genomic_DNA"/>
</dbReference>
<name>A0AAJ0M2P1_9PEZI</name>
<evidence type="ECO:0000313" key="4">
    <source>
        <dbReference type="Proteomes" id="UP001273166"/>
    </source>
</evidence>
<evidence type="ECO:0000313" key="3">
    <source>
        <dbReference type="EMBL" id="KAK3306723.1"/>
    </source>
</evidence>
<dbReference type="GeneID" id="87887844"/>
<dbReference type="SUPFAM" id="SSF53335">
    <property type="entry name" value="S-adenosyl-L-methionine-dependent methyltransferases"/>
    <property type="match status" value="1"/>
</dbReference>
<feature type="region of interest" description="Disordered" evidence="2">
    <location>
        <begin position="42"/>
        <end position="86"/>
    </location>
</feature>
<reference evidence="3" key="1">
    <citation type="journal article" date="2023" name="Mol. Phylogenet. Evol.">
        <title>Genome-scale phylogeny and comparative genomics of the fungal order Sordariales.</title>
        <authorList>
            <person name="Hensen N."/>
            <person name="Bonometti L."/>
            <person name="Westerberg I."/>
            <person name="Brannstrom I.O."/>
            <person name="Guillou S."/>
            <person name="Cros-Aarteil S."/>
            <person name="Calhoun S."/>
            <person name="Haridas S."/>
            <person name="Kuo A."/>
            <person name="Mondo S."/>
            <person name="Pangilinan J."/>
            <person name="Riley R."/>
            <person name="LaButti K."/>
            <person name="Andreopoulos B."/>
            <person name="Lipzen A."/>
            <person name="Chen C."/>
            <person name="Yan M."/>
            <person name="Daum C."/>
            <person name="Ng V."/>
            <person name="Clum A."/>
            <person name="Steindorff A."/>
            <person name="Ohm R.A."/>
            <person name="Martin F."/>
            <person name="Silar P."/>
            <person name="Natvig D.O."/>
            <person name="Lalanne C."/>
            <person name="Gautier V."/>
            <person name="Ament-Velasquez S.L."/>
            <person name="Kruys A."/>
            <person name="Hutchinson M.I."/>
            <person name="Powell A.J."/>
            <person name="Barry K."/>
            <person name="Miller A.N."/>
            <person name="Grigoriev I.V."/>
            <person name="Debuchy R."/>
            <person name="Gladieux P."/>
            <person name="Hiltunen Thoren M."/>
            <person name="Johannesson H."/>
        </authorList>
    </citation>
    <scope>NUCLEOTIDE SEQUENCE</scope>
    <source>
        <strain evidence="3">CBS 333.67</strain>
    </source>
</reference>
<dbReference type="Gene3D" id="3.40.50.150">
    <property type="entry name" value="Vaccinia Virus protein VP39"/>
    <property type="match status" value="1"/>
</dbReference>
<organism evidence="3 4">
    <name type="scientific">Chaetomium strumarium</name>
    <dbReference type="NCBI Taxonomy" id="1170767"/>
    <lineage>
        <taxon>Eukaryota</taxon>
        <taxon>Fungi</taxon>
        <taxon>Dikarya</taxon>
        <taxon>Ascomycota</taxon>
        <taxon>Pezizomycotina</taxon>
        <taxon>Sordariomycetes</taxon>
        <taxon>Sordariomycetidae</taxon>
        <taxon>Sordariales</taxon>
        <taxon>Chaetomiaceae</taxon>
        <taxon>Chaetomium</taxon>
    </lineage>
</organism>
<dbReference type="CDD" id="cd02440">
    <property type="entry name" value="AdoMet_MTases"/>
    <property type="match status" value="1"/>
</dbReference>
<dbReference type="InterPro" id="IPR029063">
    <property type="entry name" value="SAM-dependent_MTases_sf"/>
</dbReference>
<dbReference type="GO" id="GO:0032259">
    <property type="term" value="P:methylation"/>
    <property type="evidence" value="ECO:0007669"/>
    <property type="project" value="UniProtKB-KW"/>
</dbReference>
<protein>
    <submittedName>
        <fullName evidence="3">S-adenosyl-L-methionine-dependent methyltransferase</fullName>
    </submittedName>
</protein>
<dbReference type="Pfam" id="PF13489">
    <property type="entry name" value="Methyltransf_23"/>
    <property type="match status" value="1"/>
</dbReference>
<keyword evidence="3" id="KW-0489">Methyltransferase</keyword>
<dbReference type="GO" id="GO:0008168">
    <property type="term" value="F:methyltransferase activity"/>
    <property type="evidence" value="ECO:0007669"/>
    <property type="project" value="UniProtKB-KW"/>
</dbReference>
<gene>
    <name evidence="3" type="ORF">B0T15DRAFT_528093</name>
</gene>
<dbReference type="PANTHER" id="PTHR43591">
    <property type="entry name" value="METHYLTRANSFERASE"/>
    <property type="match status" value="1"/>
</dbReference>